<evidence type="ECO:0000313" key="4">
    <source>
        <dbReference type="EMBL" id="UPT23665.1"/>
    </source>
</evidence>
<dbReference type="Proteomes" id="UP000832041">
    <property type="component" value="Chromosome"/>
</dbReference>
<protein>
    <submittedName>
        <fullName evidence="4">GNAT family N-acetyltransferase</fullName>
    </submittedName>
</protein>
<gene>
    <name evidence="4" type="ORF">FOF52_20695</name>
</gene>
<organism evidence="4 5">
    <name type="scientific">Thermobifida alba</name>
    <name type="common">Thermomonospora alba</name>
    <dbReference type="NCBI Taxonomy" id="53522"/>
    <lineage>
        <taxon>Bacteria</taxon>
        <taxon>Bacillati</taxon>
        <taxon>Actinomycetota</taxon>
        <taxon>Actinomycetes</taxon>
        <taxon>Streptosporangiales</taxon>
        <taxon>Nocardiopsidaceae</taxon>
        <taxon>Thermobifida</taxon>
    </lineage>
</organism>
<dbReference type="RefSeq" id="WP_248593959.1">
    <property type="nucleotide sequence ID" value="NZ_BAABEB010000011.1"/>
</dbReference>
<dbReference type="InterPro" id="IPR051016">
    <property type="entry name" value="Diverse_Substrate_AcTransf"/>
</dbReference>
<dbReference type="Pfam" id="PF00583">
    <property type="entry name" value="Acetyltransf_1"/>
    <property type="match status" value="1"/>
</dbReference>
<evidence type="ECO:0000256" key="1">
    <source>
        <dbReference type="ARBA" id="ARBA00022679"/>
    </source>
</evidence>
<accession>A0ABY4L8R0</accession>
<dbReference type="PROSITE" id="PS51186">
    <property type="entry name" value="GNAT"/>
    <property type="match status" value="1"/>
</dbReference>
<dbReference type="PANTHER" id="PTHR10545:SF29">
    <property type="entry name" value="GH14572P-RELATED"/>
    <property type="match status" value="1"/>
</dbReference>
<keyword evidence="5" id="KW-1185">Reference proteome</keyword>
<evidence type="ECO:0000313" key="5">
    <source>
        <dbReference type="Proteomes" id="UP000832041"/>
    </source>
</evidence>
<dbReference type="PANTHER" id="PTHR10545">
    <property type="entry name" value="DIAMINE N-ACETYLTRANSFERASE"/>
    <property type="match status" value="1"/>
</dbReference>
<name>A0ABY4L8R0_THEAE</name>
<reference evidence="4 5" key="1">
    <citation type="submission" date="2020-04" db="EMBL/GenBank/DDBJ databases">
        <title>Thermobifida alba genome sequencing and assembly.</title>
        <authorList>
            <person name="Luzics S."/>
            <person name="Horvath B."/>
            <person name="Nagy I."/>
            <person name="Toth A."/>
            <person name="Nagy I."/>
            <person name="Kukolya J."/>
        </authorList>
    </citation>
    <scope>NUCLEOTIDE SEQUENCE [LARGE SCALE GENOMIC DNA]</scope>
    <source>
        <strain evidence="4 5">DSM 43795</strain>
    </source>
</reference>
<dbReference type="CDD" id="cd04301">
    <property type="entry name" value="NAT_SF"/>
    <property type="match status" value="1"/>
</dbReference>
<evidence type="ECO:0000259" key="3">
    <source>
        <dbReference type="PROSITE" id="PS51186"/>
    </source>
</evidence>
<dbReference type="SUPFAM" id="SSF55729">
    <property type="entry name" value="Acyl-CoA N-acyltransferases (Nat)"/>
    <property type="match status" value="1"/>
</dbReference>
<sequence>MIRPARPEDVPVIAQLVRDLAEYEKEPESATATEEDFAAALFGAHPAAFAHVAEHTAEDGSTEVVGMALWFRNFSTWTGRHGIYLEDLYVRPEFRGLGYGRALLTELARICVARGYRRLEWSVLDWNAPSIEFYRSLGAVPMDGWTVYRLDGDALLKLGQ</sequence>
<keyword evidence="1" id="KW-0808">Transferase</keyword>
<keyword evidence="2" id="KW-0012">Acyltransferase</keyword>
<evidence type="ECO:0000256" key="2">
    <source>
        <dbReference type="ARBA" id="ARBA00023315"/>
    </source>
</evidence>
<proteinExistence type="predicted"/>
<dbReference type="EMBL" id="CP051627">
    <property type="protein sequence ID" value="UPT23665.1"/>
    <property type="molecule type" value="Genomic_DNA"/>
</dbReference>
<dbReference type="InterPro" id="IPR000182">
    <property type="entry name" value="GNAT_dom"/>
</dbReference>
<feature type="domain" description="N-acetyltransferase" evidence="3">
    <location>
        <begin position="1"/>
        <end position="160"/>
    </location>
</feature>
<dbReference type="InterPro" id="IPR016181">
    <property type="entry name" value="Acyl_CoA_acyltransferase"/>
</dbReference>
<dbReference type="Gene3D" id="3.40.630.30">
    <property type="match status" value="1"/>
</dbReference>